<dbReference type="SMART" id="SM00481">
    <property type="entry name" value="POLIIIAc"/>
    <property type="match status" value="1"/>
</dbReference>
<dbReference type="RefSeq" id="WP_009021532.1">
    <property type="nucleotide sequence ID" value="NZ_DS999411.1"/>
</dbReference>
<evidence type="ECO:0000313" key="2">
    <source>
        <dbReference type="EMBL" id="EED36790.1"/>
    </source>
</evidence>
<dbReference type="HOGENOM" id="CLU_067347_0_0_6"/>
<dbReference type="EMBL" id="DS999411">
    <property type="protein sequence ID" value="EED36790.1"/>
    <property type="molecule type" value="Genomic_DNA"/>
</dbReference>
<name>B8KQK1_9GAMM</name>
<gene>
    <name evidence="2" type="ORF">NOR51B_2743</name>
</gene>
<dbReference type="STRING" id="565045.NOR51B_2743"/>
<organism evidence="2 3">
    <name type="scientific">Luminiphilus syltensis NOR5-1B</name>
    <dbReference type="NCBI Taxonomy" id="565045"/>
    <lineage>
        <taxon>Bacteria</taxon>
        <taxon>Pseudomonadati</taxon>
        <taxon>Pseudomonadota</taxon>
        <taxon>Gammaproteobacteria</taxon>
        <taxon>Cellvibrionales</taxon>
        <taxon>Halieaceae</taxon>
        <taxon>Luminiphilus</taxon>
    </lineage>
</organism>
<dbReference type="Proteomes" id="UP000004699">
    <property type="component" value="Unassembled WGS sequence"/>
</dbReference>
<evidence type="ECO:0000313" key="3">
    <source>
        <dbReference type="Proteomes" id="UP000004699"/>
    </source>
</evidence>
<dbReference type="SUPFAM" id="SSF89550">
    <property type="entry name" value="PHP domain-like"/>
    <property type="match status" value="1"/>
</dbReference>
<dbReference type="Gene3D" id="3.20.20.140">
    <property type="entry name" value="Metal-dependent hydrolases"/>
    <property type="match status" value="1"/>
</dbReference>
<dbReference type="eggNOG" id="COG0613">
    <property type="taxonomic scope" value="Bacteria"/>
</dbReference>
<feature type="domain" description="Polymerase/histidinol phosphatase N-terminal" evidence="1">
    <location>
        <begin position="1"/>
        <end position="60"/>
    </location>
</feature>
<dbReference type="GO" id="GO:0035312">
    <property type="term" value="F:5'-3' DNA exonuclease activity"/>
    <property type="evidence" value="ECO:0007669"/>
    <property type="project" value="TreeGrafter"/>
</dbReference>
<dbReference type="GO" id="GO:0004534">
    <property type="term" value="F:5'-3' RNA exonuclease activity"/>
    <property type="evidence" value="ECO:0007669"/>
    <property type="project" value="TreeGrafter"/>
</dbReference>
<dbReference type="PANTHER" id="PTHR42924:SF3">
    <property type="entry name" value="POLYMERASE_HISTIDINOL PHOSPHATASE N-TERMINAL DOMAIN-CONTAINING PROTEIN"/>
    <property type="match status" value="1"/>
</dbReference>
<sequence length="269" mass="29205">MHSTASDGALRPRELLARLREAGVERFALTDHDTIAGFSELRDAGVGDELVTGVELSCAWSGVTVHVVGLGFVADAPPMRTMLERLGNARMGRAEKIAERLAKRGMPGGLEAAMQIAGSAQIGRPHFARWMVSEGYVEDTRTAFNKYLGSGKLGDVKAFWPRLGEVVAAIVESNGIAVLAHPLKYSLTRTKLQMLCRHFRESGGRAIEVINGRQTQDETSRLRKLAEAEGFLVSVGSDFHRDWAYGPELGVDSDFVKGLDPVWGGTLIS</sequence>
<dbReference type="InterPro" id="IPR052018">
    <property type="entry name" value="PHP_domain"/>
</dbReference>
<protein>
    <submittedName>
        <fullName evidence="2">PHP C-terminal domain protein</fullName>
    </submittedName>
</protein>
<dbReference type="InterPro" id="IPR003141">
    <property type="entry name" value="Pol/His_phosphatase_N"/>
</dbReference>
<accession>B8KQK1</accession>
<reference evidence="3" key="1">
    <citation type="journal article" date="2013" name="BMC Microbiol.">
        <title>Taxonomy and evolution of bacteriochlorophyll a-containing members of the OM60/NOR5 clade of marine gammaproteobacteria: description of Luminiphilus syltensis gen. nov., sp. nov., reclassification of Haliea rubra as Pseudohaliea rubra gen. nov., comb. nov., and emendation of Chromatocurvus halotolerans.</title>
        <authorList>
            <person name="Spring S."/>
            <person name="Riedel T."/>
            <person name="Sproer C."/>
            <person name="Yan S."/>
            <person name="Harder J."/>
            <person name="Fuchs B.M."/>
        </authorList>
    </citation>
    <scope>NUCLEOTIDE SEQUENCE [LARGE SCALE GENOMIC DNA]</scope>
    <source>
        <strain evidence="3">NOR51-B</strain>
    </source>
</reference>
<keyword evidence="3" id="KW-1185">Reference proteome</keyword>
<dbReference type="AlphaFoldDB" id="B8KQK1"/>
<dbReference type="PANTHER" id="PTHR42924">
    <property type="entry name" value="EXONUCLEASE"/>
    <property type="match status" value="1"/>
</dbReference>
<evidence type="ECO:0000259" key="1">
    <source>
        <dbReference type="SMART" id="SM00481"/>
    </source>
</evidence>
<dbReference type="Gene3D" id="1.10.150.650">
    <property type="match status" value="1"/>
</dbReference>
<dbReference type="CDD" id="cd07438">
    <property type="entry name" value="PHP_HisPPase_AMP"/>
    <property type="match status" value="1"/>
</dbReference>
<proteinExistence type="predicted"/>
<dbReference type="InterPro" id="IPR016195">
    <property type="entry name" value="Pol/histidinol_Pase-like"/>
</dbReference>